<accession>A0A3S3RP41</accession>
<dbReference type="EMBL" id="NCKU01007403">
    <property type="protein sequence ID" value="RWS02661.1"/>
    <property type="molecule type" value="Genomic_DNA"/>
</dbReference>
<dbReference type="SMART" id="SM00365">
    <property type="entry name" value="LRR_SD22"/>
    <property type="match status" value="4"/>
</dbReference>
<keyword evidence="7" id="KW-0677">Repeat</keyword>
<keyword evidence="14" id="KW-1185">Reference proteome</keyword>
<evidence type="ECO:0000256" key="10">
    <source>
        <dbReference type="ARBA" id="ARBA00023136"/>
    </source>
</evidence>
<keyword evidence="4" id="KW-0433">Leucine-rich repeat</keyword>
<keyword evidence="11" id="KW-1015">Disulfide bond</keyword>
<comment type="subcellular location">
    <subcellularLocation>
        <location evidence="1">Cell membrane</location>
        <topology evidence="1">Single-pass membrane protein</topology>
    </subcellularLocation>
</comment>
<dbReference type="GO" id="GO:0034220">
    <property type="term" value="P:monoatomic ion transmembrane transport"/>
    <property type="evidence" value="ECO:0007669"/>
    <property type="project" value="UniProtKB-KW"/>
</dbReference>
<dbReference type="STRING" id="1965070.A0A3S3RP41"/>
<dbReference type="GO" id="GO:0005886">
    <property type="term" value="C:plasma membrane"/>
    <property type="evidence" value="ECO:0007669"/>
    <property type="project" value="UniProtKB-SubCell"/>
</dbReference>
<protein>
    <submittedName>
        <fullName evidence="13">Chondroadherin-like protein</fullName>
    </submittedName>
</protein>
<keyword evidence="9" id="KW-0406">Ion transport</keyword>
<evidence type="ECO:0000256" key="8">
    <source>
        <dbReference type="ARBA" id="ARBA00022989"/>
    </source>
</evidence>
<name>A0A3S3RP41_9ACAR</name>
<dbReference type="PANTHER" id="PTHR46473">
    <property type="entry name" value="GH08155P"/>
    <property type="match status" value="1"/>
</dbReference>
<dbReference type="InterPro" id="IPR051432">
    <property type="entry name" value="KCNMA1_auxiliary"/>
</dbReference>
<dbReference type="AlphaFoldDB" id="A0A3S3RP41"/>
<evidence type="ECO:0000256" key="5">
    <source>
        <dbReference type="ARBA" id="ARBA00022692"/>
    </source>
</evidence>
<keyword evidence="10" id="KW-0472">Membrane</keyword>
<keyword evidence="3" id="KW-1003">Cell membrane</keyword>
<keyword evidence="12" id="KW-0407">Ion channel</keyword>
<gene>
    <name evidence="13" type="ORF">B4U79_01735</name>
</gene>
<dbReference type="SMART" id="SM00369">
    <property type="entry name" value="LRR_TYP"/>
    <property type="match status" value="6"/>
</dbReference>
<evidence type="ECO:0000256" key="4">
    <source>
        <dbReference type="ARBA" id="ARBA00022614"/>
    </source>
</evidence>
<organism evidence="13 14">
    <name type="scientific">Dinothrombium tinctorium</name>
    <dbReference type="NCBI Taxonomy" id="1965070"/>
    <lineage>
        <taxon>Eukaryota</taxon>
        <taxon>Metazoa</taxon>
        <taxon>Ecdysozoa</taxon>
        <taxon>Arthropoda</taxon>
        <taxon>Chelicerata</taxon>
        <taxon>Arachnida</taxon>
        <taxon>Acari</taxon>
        <taxon>Acariformes</taxon>
        <taxon>Trombidiformes</taxon>
        <taxon>Prostigmata</taxon>
        <taxon>Anystina</taxon>
        <taxon>Parasitengona</taxon>
        <taxon>Trombidioidea</taxon>
        <taxon>Trombidiidae</taxon>
        <taxon>Dinothrombium</taxon>
    </lineage>
</organism>
<evidence type="ECO:0000256" key="2">
    <source>
        <dbReference type="ARBA" id="ARBA00022448"/>
    </source>
</evidence>
<dbReference type="SUPFAM" id="SSF52058">
    <property type="entry name" value="L domain-like"/>
    <property type="match status" value="1"/>
</dbReference>
<evidence type="ECO:0000313" key="13">
    <source>
        <dbReference type="EMBL" id="RWS02661.1"/>
    </source>
</evidence>
<evidence type="ECO:0000313" key="14">
    <source>
        <dbReference type="Proteomes" id="UP000285301"/>
    </source>
</evidence>
<dbReference type="OrthoDB" id="1055097at2759"/>
<dbReference type="Gene3D" id="3.80.10.10">
    <property type="entry name" value="Ribonuclease Inhibitor"/>
    <property type="match status" value="3"/>
</dbReference>
<evidence type="ECO:0000256" key="7">
    <source>
        <dbReference type="ARBA" id="ARBA00022737"/>
    </source>
</evidence>
<evidence type="ECO:0000256" key="12">
    <source>
        <dbReference type="ARBA" id="ARBA00023303"/>
    </source>
</evidence>
<evidence type="ECO:0000256" key="11">
    <source>
        <dbReference type="ARBA" id="ARBA00023157"/>
    </source>
</evidence>
<comment type="caution">
    <text evidence="13">The sequence shown here is derived from an EMBL/GenBank/DDBJ whole genome shotgun (WGS) entry which is preliminary data.</text>
</comment>
<dbReference type="InterPro" id="IPR032675">
    <property type="entry name" value="LRR_dom_sf"/>
</dbReference>
<evidence type="ECO:0000256" key="6">
    <source>
        <dbReference type="ARBA" id="ARBA00022729"/>
    </source>
</evidence>
<evidence type="ECO:0000256" key="9">
    <source>
        <dbReference type="ARBA" id="ARBA00023065"/>
    </source>
</evidence>
<dbReference type="PANTHER" id="PTHR46473:SF10">
    <property type="entry name" value="LD45603P-RELATED"/>
    <property type="match status" value="1"/>
</dbReference>
<dbReference type="Pfam" id="PF13855">
    <property type="entry name" value="LRR_8"/>
    <property type="match status" value="1"/>
</dbReference>
<feature type="non-terminal residue" evidence="13">
    <location>
        <position position="307"/>
    </location>
</feature>
<dbReference type="PROSITE" id="PS51450">
    <property type="entry name" value="LRR"/>
    <property type="match status" value="3"/>
</dbReference>
<keyword evidence="2" id="KW-0813">Transport</keyword>
<evidence type="ECO:0000256" key="3">
    <source>
        <dbReference type="ARBA" id="ARBA00022475"/>
    </source>
</evidence>
<dbReference type="InterPro" id="IPR003591">
    <property type="entry name" value="Leu-rich_rpt_typical-subtyp"/>
</dbReference>
<dbReference type="Proteomes" id="UP000285301">
    <property type="component" value="Unassembled WGS sequence"/>
</dbReference>
<reference evidence="13 14" key="1">
    <citation type="journal article" date="2018" name="Gigascience">
        <title>Genomes of trombidid mites reveal novel predicted allergens and laterally-transferred genes associated with secondary metabolism.</title>
        <authorList>
            <person name="Dong X."/>
            <person name="Chaisiri K."/>
            <person name="Xia D."/>
            <person name="Armstrong S.D."/>
            <person name="Fang Y."/>
            <person name="Donnelly M.J."/>
            <person name="Kadowaki T."/>
            <person name="McGarry J.W."/>
            <person name="Darby A.C."/>
            <person name="Makepeace B.L."/>
        </authorList>
    </citation>
    <scope>NUCLEOTIDE SEQUENCE [LARGE SCALE GENOMIC DNA]</scope>
    <source>
        <strain evidence="13">UoL-WK</strain>
    </source>
</reference>
<proteinExistence type="predicted"/>
<keyword evidence="8" id="KW-1133">Transmembrane helix</keyword>
<sequence length="307" mass="35187">MYSHVASCLCPPKCECNEKLLNVSCLNQNLNHIPITLNPKVRQLFLSKNRIKSISISLNVYLKLEKLSLSANRIASIEPYAFQQSLSLRTLLLDKNQIFEVTNETFKGLNSLRTLKLSENLIERIMCGAFRVVQMLEELDLSSNRLSRITESTFDGLMCLKYLSLRGNLLKTLPNFSQNLASLMRLDLGLNFFENETQIGTRFVRLDNLKELNLDYCQLPSFVFGVSNAKLNKLNLRGNRIAFVEKSDLALGTRVHCVDIRDNAINCNCSWRWFQIELENRSINCEPMYETICANSGHKMIQLDFNS</sequence>
<keyword evidence="6" id="KW-0732">Signal</keyword>
<keyword evidence="5" id="KW-0812">Transmembrane</keyword>
<dbReference type="InterPro" id="IPR001611">
    <property type="entry name" value="Leu-rich_rpt"/>
</dbReference>
<evidence type="ECO:0000256" key="1">
    <source>
        <dbReference type="ARBA" id="ARBA00004162"/>
    </source>
</evidence>